<keyword evidence="10" id="KW-1185">Reference proteome</keyword>
<comment type="similarity">
    <text evidence="2">Belongs to the glycosyl hydrolase 3 family.</text>
</comment>
<dbReference type="SUPFAM" id="SSF51445">
    <property type="entry name" value="(Trans)glycosidases"/>
    <property type="match status" value="1"/>
</dbReference>
<sequence length="516" mass="56581">MKVSLVHYLVSYLPLIALVKGDTPLLNNITTSPPEIDVPGPKTINGVVCLPPNIVFQQFDPLKPKSVPKYSLPQYDESKVVGPTANLDADVVELLNSLTIEEKVGQMTQIFSSMFLGCDGLVNMTATIEWFDKWKIGSVYTDTATAGGYWNYNSPQRSANFTNTLQQVATTYGSKIPMIYGIDSVRGANFIKGAVIFPAPVNTAATFNPIHAYEAGRIAAKDTRAAGIQWAFGPLSDISMEKLWSRNVENFGEDPYLAGEMVYNSIRGVQGNYKMDRTRVAACMKHFIGYSAPINGKDQEQRLIPWNYLMEYIVPSFQRAVDAGVATGMESYGSLNGGDVVASKALLKDLLRDKMGFNGMMTTDFGEINSQYQKHMTAFNASDAAMSSLNYTTIDMSMVGTSENFTNATIYLVKGGVIPESRINESAGRILQLKKDLGLFEQPFSDPSLIDTVGSAQDVEVARNSARESIILHQNKNNVLPLSVDEKVLFIGPNMNSTRFLGGGWNAHWQGPTDAE</sequence>
<keyword evidence="5" id="KW-0378">Hydrolase</keyword>
<dbReference type="PANTHER" id="PTHR30620:SF16">
    <property type="entry name" value="LYSOSOMAL BETA GLUCOSIDASE"/>
    <property type="match status" value="1"/>
</dbReference>
<protein>
    <recommendedName>
        <fullName evidence="3">beta-glucosidase</fullName>
        <ecNumber evidence="3">3.2.1.21</ecNumber>
    </recommendedName>
</protein>
<feature type="domain" description="Glycoside hydrolase family 3 N-terminal" evidence="8">
    <location>
        <begin position="99"/>
        <end position="433"/>
    </location>
</feature>
<dbReference type="OrthoDB" id="416222at2759"/>
<evidence type="ECO:0000256" key="2">
    <source>
        <dbReference type="ARBA" id="ARBA00005336"/>
    </source>
</evidence>
<evidence type="ECO:0000256" key="6">
    <source>
        <dbReference type="ARBA" id="ARBA00023295"/>
    </source>
</evidence>
<dbReference type="InterPro" id="IPR051915">
    <property type="entry name" value="Cellulose_Degrad_GH3"/>
</dbReference>
<dbReference type="Gene3D" id="3.40.50.1700">
    <property type="entry name" value="Glycoside hydrolase family 3 C-terminal domain"/>
    <property type="match status" value="1"/>
</dbReference>
<evidence type="ECO:0000256" key="7">
    <source>
        <dbReference type="SAM" id="SignalP"/>
    </source>
</evidence>
<evidence type="ECO:0000256" key="3">
    <source>
        <dbReference type="ARBA" id="ARBA00012744"/>
    </source>
</evidence>
<comment type="catalytic activity">
    <reaction evidence="1">
        <text>Hydrolysis of terminal, non-reducing beta-D-glucosyl residues with release of beta-D-glucose.</text>
        <dbReference type="EC" id="3.2.1.21"/>
    </reaction>
</comment>
<dbReference type="PANTHER" id="PTHR30620">
    <property type="entry name" value="PERIPLASMIC BETA-GLUCOSIDASE-RELATED"/>
    <property type="match status" value="1"/>
</dbReference>
<dbReference type="InterPro" id="IPR036881">
    <property type="entry name" value="Glyco_hydro_3_C_sf"/>
</dbReference>
<dbReference type="Proteomes" id="UP000245699">
    <property type="component" value="Unassembled WGS sequence"/>
</dbReference>
<evidence type="ECO:0000259" key="8">
    <source>
        <dbReference type="Pfam" id="PF00933"/>
    </source>
</evidence>
<dbReference type="InterPro" id="IPR001764">
    <property type="entry name" value="Glyco_hydro_3_N"/>
</dbReference>
<accession>A0A2T9YFU3</accession>
<feature type="chain" id="PRO_5015613094" description="beta-glucosidase" evidence="7">
    <location>
        <begin position="22"/>
        <end position="516"/>
    </location>
</feature>
<evidence type="ECO:0000256" key="5">
    <source>
        <dbReference type="ARBA" id="ARBA00022801"/>
    </source>
</evidence>
<feature type="non-terminal residue" evidence="9">
    <location>
        <position position="516"/>
    </location>
</feature>
<proteinExistence type="inferred from homology"/>
<organism evidence="9 10">
    <name type="scientific">Furculomyces boomerangus</name>
    <dbReference type="NCBI Taxonomy" id="61424"/>
    <lineage>
        <taxon>Eukaryota</taxon>
        <taxon>Fungi</taxon>
        <taxon>Fungi incertae sedis</taxon>
        <taxon>Zoopagomycota</taxon>
        <taxon>Kickxellomycotina</taxon>
        <taxon>Harpellomycetes</taxon>
        <taxon>Harpellales</taxon>
        <taxon>Harpellaceae</taxon>
        <taxon>Furculomyces</taxon>
    </lineage>
</organism>
<name>A0A2T9YFU3_9FUNG</name>
<comment type="caution">
    <text evidence="9">The sequence shown here is derived from an EMBL/GenBank/DDBJ whole genome shotgun (WGS) entry which is preliminary data.</text>
</comment>
<gene>
    <name evidence="9" type="ORF">BB559_004243</name>
</gene>
<evidence type="ECO:0000256" key="1">
    <source>
        <dbReference type="ARBA" id="ARBA00000448"/>
    </source>
</evidence>
<dbReference type="Gene3D" id="3.20.20.300">
    <property type="entry name" value="Glycoside hydrolase, family 3, N-terminal domain"/>
    <property type="match status" value="1"/>
</dbReference>
<dbReference type="GO" id="GO:0009251">
    <property type="term" value="P:glucan catabolic process"/>
    <property type="evidence" value="ECO:0007669"/>
    <property type="project" value="TreeGrafter"/>
</dbReference>
<dbReference type="STRING" id="61424.A0A2T9YFU3"/>
<dbReference type="Pfam" id="PF00933">
    <property type="entry name" value="Glyco_hydro_3"/>
    <property type="match status" value="1"/>
</dbReference>
<evidence type="ECO:0000256" key="4">
    <source>
        <dbReference type="ARBA" id="ARBA00022729"/>
    </source>
</evidence>
<dbReference type="PRINTS" id="PR00133">
    <property type="entry name" value="GLHYDRLASE3"/>
</dbReference>
<keyword evidence="4 7" id="KW-0732">Signal</keyword>
<dbReference type="EC" id="3.2.1.21" evidence="3"/>
<dbReference type="EMBL" id="MBFT01000434">
    <property type="protein sequence ID" value="PVU91203.1"/>
    <property type="molecule type" value="Genomic_DNA"/>
</dbReference>
<evidence type="ECO:0000313" key="10">
    <source>
        <dbReference type="Proteomes" id="UP000245699"/>
    </source>
</evidence>
<feature type="signal peptide" evidence="7">
    <location>
        <begin position="1"/>
        <end position="21"/>
    </location>
</feature>
<reference evidence="9 10" key="1">
    <citation type="journal article" date="2018" name="MBio">
        <title>Comparative Genomics Reveals the Core Gene Toolbox for the Fungus-Insect Symbiosis.</title>
        <authorList>
            <person name="Wang Y."/>
            <person name="Stata M."/>
            <person name="Wang W."/>
            <person name="Stajich J.E."/>
            <person name="White M.M."/>
            <person name="Moncalvo J.M."/>
        </authorList>
    </citation>
    <scope>NUCLEOTIDE SEQUENCE [LARGE SCALE GENOMIC DNA]</scope>
    <source>
        <strain evidence="9 10">AUS-77-4</strain>
    </source>
</reference>
<dbReference type="AlphaFoldDB" id="A0A2T9YFU3"/>
<keyword evidence="6" id="KW-0326">Glycosidase</keyword>
<evidence type="ECO:0000313" key="9">
    <source>
        <dbReference type="EMBL" id="PVU91203.1"/>
    </source>
</evidence>
<dbReference type="GO" id="GO:0008422">
    <property type="term" value="F:beta-glucosidase activity"/>
    <property type="evidence" value="ECO:0007669"/>
    <property type="project" value="UniProtKB-EC"/>
</dbReference>
<dbReference type="InterPro" id="IPR017853">
    <property type="entry name" value="GH"/>
</dbReference>
<dbReference type="InterPro" id="IPR036962">
    <property type="entry name" value="Glyco_hydro_3_N_sf"/>
</dbReference>